<reference evidence="2" key="1">
    <citation type="journal article" date="2020" name="Nature">
        <title>Giant virus diversity and host interactions through global metagenomics.</title>
        <authorList>
            <person name="Schulz F."/>
            <person name="Roux S."/>
            <person name="Paez-Espino D."/>
            <person name="Jungbluth S."/>
            <person name="Walsh D.A."/>
            <person name="Denef V.J."/>
            <person name="McMahon K.D."/>
            <person name="Konstantinidis K.T."/>
            <person name="Eloe-Fadrosh E.A."/>
            <person name="Kyrpides N.C."/>
            <person name="Woyke T."/>
        </authorList>
    </citation>
    <scope>NUCLEOTIDE SEQUENCE</scope>
    <source>
        <strain evidence="2">GVMAG-M-3300023184-178</strain>
    </source>
</reference>
<feature type="region of interest" description="Disordered" evidence="1">
    <location>
        <begin position="188"/>
        <end position="220"/>
    </location>
</feature>
<dbReference type="EMBL" id="MN740032">
    <property type="protein sequence ID" value="QHT85099.1"/>
    <property type="molecule type" value="Genomic_DNA"/>
</dbReference>
<feature type="region of interest" description="Disordered" evidence="1">
    <location>
        <begin position="108"/>
        <end position="135"/>
    </location>
</feature>
<sequence length="357" mass="37165">MFNNKALFLFLILLFGLLLCSVLGGRCYTEGFQTTTDSGNVPVNSGVTTTDSATTSANSYDNYDHYSGNAYPTTFYGPNGGTARLVNANGTYAITITDTNGTTTTYVVNGPASSSTPTSTTSSSSSSTTPTSSSNSMFASISNQTFYGPNGGSASVFASSNGQYAIQVTSPDGSTTIYTATNTYTYNDQSTSPYSSAASSSSSSSTTIPPSDYTNNYKNNYYNDPNLSGNSGASAAYVTGPNGNSAGYATGPNGNTIAGSNYNTNGQYDSAMPQGIPASMIPQGQEDLYILKSEIVPPVCPACPQSTACPRKEKCPPCPGCQRCPDPSYDCKLVPNYNASNQYLPAPVLNSFSTFGM</sequence>
<dbReference type="AlphaFoldDB" id="A0A6C0HX59"/>
<protein>
    <submittedName>
        <fullName evidence="2">Uncharacterized protein</fullName>
    </submittedName>
</protein>
<accession>A0A6C0HX59</accession>
<organism evidence="2">
    <name type="scientific">viral metagenome</name>
    <dbReference type="NCBI Taxonomy" id="1070528"/>
    <lineage>
        <taxon>unclassified sequences</taxon>
        <taxon>metagenomes</taxon>
        <taxon>organismal metagenomes</taxon>
    </lineage>
</organism>
<evidence type="ECO:0000313" key="2">
    <source>
        <dbReference type="EMBL" id="QHT85099.1"/>
    </source>
</evidence>
<proteinExistence type="predicted"/>
<evidence type="ECO:0000256" key="1">
    <source>
        <dbReference type="SAM" id="MobiDB-lite"/>
    </source>
</evidence>
<name>A0A6C0HX59_9ZZZZ</name>